<feature type="transmembrane region" description="Helical" evidence="5">
    <location>
        <begin position="56"/>
        <end position="80"/>
    </location>
</feature>
<feature type="transmembrane region" description="Helical" evidence="5">
    <location>
        <begin position="146"/>
        <end position="165"/>
    </location>
</feature>
<feature type="transmembrane region" description="Helical" evidence="5">
    <location>
        <begin position="451"/>
        <end position="472"/>
    </location>
</feature>
<evidence type="ECO:0000256" key="5">
    <source>
        <dbReference type="SAM" id="Phobius"/>
    </source>
</evidence>
<dbReference type="FunFam" id="1.20.1720.10:FF:000085">
    <property type="match status" value="1"/>
</dbReference>
<evidence type="ECO:0000256" key="4">
    <source>
        <dbReference type="ARBA" id="ARBA00023136"/>
    </source>
</evidence>
<dbReference type="RefSeq" id="XP_037190865.1">
    <property type="nucleotide sequence ID" value="XM_037339299.1"/>
</dbReference>
<dbReference type="Proteomes" id="UP000531561">
    <property type="component" value="Unassembled WGS sequence"/>
</dbReference>
<gene>
    <name evidence="7" type="ORF">Bfra_008944</name>
</gene>
<accession>A0A8H6AR15</accession>
<comment type="caution">
    <text evidence="7">The sequence shown here is derived from an EMBL/GenBank/DDBJ whole genome shotgun (WGS) entry which is preliminary data.</text>
</comment>
<feature type="transmembrane region" description="Helical" evidence="5">
    <location>
        <begin position="282"/>
        <end position="302"/>
    </location>
</feature>
<dbReference type="PROSITE" id="PS50850">
    <property type="entry name" value="MFS"/>
    <property type="match status" value="1"/>
</dbReference>
<feature type="transmembrane region" description="Helical" evidence="5">
    <location>
        <begin position="395"/>
        <end position="414"/>
    </location>
</feature>
<evidence type="ECO:0000313" key="8">
    <source>
        <dbReference type="Proteomes" id="UP000531561"/>
    </source>
</evidence>
<dbReference type="InterPro" id="IPR020846">
    <property type="entry name" value="MFS_dom"/>
</dbReference>
<keyword evidence="4 5" id="KW-0472">Membrane</keyword>
<dbReference type="SUPFAM" id="SSF103473">
    <property type="entry name" value="MFS general substrate transporter"/>
    <property type="match status" value="2"/>
</dbReference>
<dbReference type="AlphaFoldDB" id="A0A8H6AR15"/>
<proteinExistence type="predicted"/>
<feature type="domain" description="Major facilitator superfamily (MFS) profile" evidence="6">
    <location>
        <begin position="57"/>
        <end position="583"/>
    </location>
</feature>
<feature type="transmembrane region" description="Helical" evidence="5">
    <location>
        <begin position="560"/>
        <end position="578"/>
    </location>
</feature>
<dbReference type="InterPro" id="IPR036259">
    <property type="entry name" value="MFS_trans_sf"/>
</dbReference>
<evidence type="ECO:0000256" key="1">
    <source>
        <dbReference type="ARBA" id="ARBA00004141"/>
    </source>
</evidence>
<dbReference type="GO" id="GO:0005886">
    <property type="term" value="C:plasma membrane"/>
    <property type="evidence" value="ECO:0007669"/>
    <property type="project" value="TreeGrafter"/>
</dbReference>
<evidence type="ECO:0000256" key="2">
    <source>
        <dbReference type="ARBA" id="ARBA00022692"/>
    </source>
</evidence>
<name>A0A8H6AR15_9HELO</name>
<dbReference type="Pfam" id="PF07690">
    <property type="entry name" value="MFS_1"/>
    <property type="match status" value="1"/>
</dbReference>
<feature type="transmembrane region" description="Helical" evidence="5">
    <location>
        <begin position="203"/>
        <end position="223"/>
    </location>
</feature>
<organism evidence="7 8">
    <name type="scientific">Botrytis fragariae</name>
    <dbReference type="NCBI Taxonomy" id="1964551"/>
    <lineage>
        <taxon>Eukaryota</taxon>
        <taxon>Fungi</taxon>
        <taxon>Dikarya</taxon>
        <taxon>Ascomycota</taxon>
        <taxon>Pezizomycotina</taxon>
        <taxon>Leotiomycetes</taxon>
        <taxon>Helotiales</taxon>
        <taxon>Sclerotiniaceae</taxon>
        <taxon>Botrytis</taxon>
    </lineage>
</organism>
<feature type="transmembrane region" description="Helical" evidence="5">
    <location>
        <begin position="235"/>
        <end position="255"/>
    </location>
</feature>
<dbReference type="GO" id="GO:0022857">
    <property type="term" value="F:transmembrane transporter activity"/>
    <property type="evidence" value="ECO:0007669"/>
    <property type="project" value="InterPro"/>
</dbReference>
<feature type="transmembrane region" description="Helical" evidence="5">
    <location>
        <begin position="420"/>
        <end position="439"/>
    </location>
</feature>
<comment type="subcellular location">
    <subcellularLocation>
        <location evidence="1">Membrane</location>
        <topology evidence="1">Multi-pass membrane protein</topology>
    </subcellularLocation>
</comment>
<dbReference type="EMBL" id="JABFCT010000011">
    <property type="protein sequence ID" value="KAF5871918.1"/>
    <property type="molecule type" value="Genomic_DNA"/>
</dbReference>
<keyword evidence="8" id="KW-1185">Reference proteome</keyword>
<evidence type="ECO:0000259" key="6">
    <source>
        <dbReference type="PROSITE" id="PS50850"/>
    </source>
</evidence>
<dbReference type="GeneID" id="59262991"/>
<feature type="transmembrane region" description="Helical" evidence="5">
    <location>
        <begin position="177"/>
        <end position="197"/>
    </location>
</feature>
<keyword evidence="2 5" id="KW-0812">Transmembrane</keyword>
<feature type="transmembrane region" description="Helical" evidence="5">
    <location>
        <begin position="314"/>
        <end position="334"/>
    </location>
</feature>
<dbReference type="PANTHER" id="PTHR23501">
    <property type="entry name" value="MAJOR FACILITATOR SUPERFAMILY"/>
    <property type="match status" value="1"/>
</dbReference>
<evidence type="ECO:0000256" key="3">
    <source>
        <dbReference type="ARBA" id="ARBA00022989"/>
    </source>
</evidence>
<reference evidence="7 8" key="1">
    <citation type="journal article" date="2020" name="Phytopathology">
        <title>A high-quality genome resource of Botrytis fragariae, a new and rapidly spreading fungal pathogen causing strawberry gray mold in the U.S.A.</title>
        <authorList>
            <person name="Wu Y."/>
            <person name="Saski C.A."/>
            <person name="Schnabel G."/>
            <person name="Xiao S."/>
            <person name="Hu M."/>
        </authorList>
    </citation>
    <scope>NUCLEOTIDE SEQUENCE [LARGE SCALE GENOMIC DNA]</scope>
    <source>
        <strain evidence="7 8">BVB16</strain>
    </source>
</reference>
<sequence>MVTSSDKNFGITDLETGSVHEATPKIESLNGEKSTEHKPTAPRQEITYIEGWRFHLLSFAIGLCVFLVNMEVSIVSTSLVTMTNEFHGFDESTWVITAYLATYSTYLREYRPGICHRTGSKQQEKELSLRFLIIWGRLSDVFGRKWTYVATNFIFLAFSAACGAAQSMLQLIICRAFQGLGASGAFSVSLTIFYEFIPPPKYPLYGSFISMLSTVGALLGPLVGGAIDTTSTWRWVFFLNVIGTTIILGLIIFLLPGKFPYHGSSTSSATVPWQSLLKRVDFVGAFLLLSASVLLVTALLEVSTVFTWSSAATICLLAISGLIWIGFIVWEWFVGSSKDIQEPMFPRVLLENRTWMGIALTSFLVGIPSQIITIEIPQKAQAVYGDSPWQAGYRLIAYTLAVPVGSIFANTIIGKTKIPPIYLLFCGTAIQVLGVELLLTTPASGIVPGQIHFFEALIAFGVGSSFAILLVLNPHCIERQYIATASGAVVQFRMTGSTLGLASVTTAFNNQLSGRLPKILNDTQLKSVLSSTSAISSLEEPLKAQVQEVFGQGYDLQLKILIGFTAAQFLTLLLIWNWKRPQMGIHKSEGH</sequence>
<keyword evidence="3 5" id="KW-1133">Transmembrane helix</keyword>
<evidence type="ECO:0000313" key="7">
    <source>
        <dbReference type="EMBL" id="KAF5871918.1"/>
    </source>
</evidence>
<dbReference type="InterPro" id="IPR011701">
    <property type="entry name" value="MFS"/>
</dbReference>
<dbReference type="PANTHER" id="PTHR23501:SF43">
    <property type="entry name" value="MULTIDRUG TRANSPORTER, PUTATIVE (AFU_ORTHOLOGUE AFUA_6G03040)-RELATED"/>
    <property type="match status" value="1"/>
</dbReference>
<dbReference type="OrthoDB" id="440553at2759"/>
<protein>
    <submittedName>
        <fullName evidence="7">Putative mfs multidrug transporter protein</fullName>
    </submittedName>
</protein>
<dbReference type="Gene3D" id="1.20.1250.20">
    <property type="entry name" value="MFS general substrate transporter like domains"/>
    <property type="match status" value="1"/>
</dbReference>